<accession>A0A2A2IAA9</accession>
<evidence type="ECO:0008006" key="4">
    <source>
        <dbReference type="Google" id="ProtNLM"/>
    </source>
</evidence>
<keyword evidence="1" id="KW-0812">Transmembrane</keyword>
<evidence type="ECO:0000313" key="3">
    <source>
        <dbReference type="Proteomes" id="UP000218887"/>
    </source>
</evidence>
<dbReference type="OrthoDB" id="2739093at2"/>
<organism evidence="2 3">
    <name type="scientific">Virgibacillus profundi</name>
    <dbReference type="NCBI Taxonomy" id="2024555"/>
    <lineage>
        <taxon>Bacteria</taxon>
        <taxon>Bacillati</taxon>
        <taxon>Bacillota</taxon>
        <taxon>Bacilli</taxon>
        <taxon>Bacillales</taxon>
        <taxon>Bacillaceae</taxon>
        <taxon>Virgibacillus</taxon>
    </lineage>
</organism>
<proteinExistence type="predicted"/>
<dbReference type="EMBL" id="NPOA01000015">
    <property type="protein sequence ID" value="PAV28075.1"/>
    <property type="molecule type" value="Genomic_DNA"/>
</dbReference>
<keyword evidence="1" id="KW-1133">Transmembrane helix</keyword>
<feature type="transmembrane region" description="Helical" evidence="1">
    <location>
        <begin position="57"/>
        <end position="75"/>
    </location>
</feature>
<feature type="transmembrane region" description="Helical" evidence="1">
    <location>
        <begin position="87"/>
        <end position="113"/>
    </location>
</feature>
<dbReference type="AlphaFoldDB" id="A0A2A2IAA9"/>
<feature type="transmembrane region" description="Helical" evidence="1">
    <location>
        <begin position="5"/>
        <end position="22"/>
    </location>
</feature>
<name>A0A2A2IAA9_9BACI</name>
<feature type="transmembrane region" description="Helical" evidence="1">
    <location>
        <begin position="28"/>
        <end position="50"/>
    </location>
</feature>
<dbReference type="RefSeq" id="WP_095657003.1">
    <property type="nucleotide sequence ID" value="NZ_NPOA01000015.1"/>
</dbReference>
<sequence>MNRKLIFLDLICYAAIPYLIWTHGREPLGDYLAILLSTVPGFIYTIYRFIMEKQLNIAGLFIIGSLFISTAVNLLSSSADNMLWNQVYLGFGYVIVYLLSMLFRKPLALYFAVDWAYLQGYRREASKRLYRTRGIFRWFQLLTLLFVVRGIFHNGLKGWLIHTYGADGFGKMLIYMNISGWTFSILITLGFILITVKINNYFKEQNQVQPDTAANDTD</sequence>
<feature type="transmembrane region" description="Helical" evidence="1">
    <location>
        <begin position="172"/>
        <end position="196"/>
    </location>
</feature>
<protein>
    <recommendedName>
        <fullName evidence="4">DUF3159 domain-containing protein</fullName>
    </recommendedName>
</protein>
<dbReference type="NCBIfam" id="NF041646">
    <property type="entry name" value="VC0807_fam"/>
    <property type="match status" value="1"/>
</dbReference>
<keyword evidence="1" id="KW-0472">Membrane</keyword>
<keyword evidence="3" id="KW-1185">Reference proteome</keyword>
<evidence type="ECO:0000313" key="2">
    <source>
        <dbReference type="EMBL" id="PAV28075.1"/>
    </source>
</evidence>
<gene>
    <name evidence="2" type="ORF">CIL05_18375</name>
</gene>
<dbReference type="Proteomes" id="UP000218887">
    <property type="component" value="Unassembled WGS sequence"/>
</dbReference>
<evidence type="ECO:0000256" key="1">
    <source>
        <dbReference type="SAM" id="Phobius"/>
    </source>
</evidence>
<feature type="transmembrane region" description="Helical" evidence="1">
    <location>
        <begin position="134"/>
        <end position="152"/>
    </location>
</feature>
<reference evidence="2 3" key="1">
    <citation type="submission" date="2017-08" db="EMBL/GenBank/DDBJ databases">
        <title>Virgibacillus indicus sp. nov. and Virgibacillus profoundi sp. nov, two moderately halophilic bacteria isolated from marine sediment by using the Microfluidic Streak Plate.</title>
        <authorList>
            <person name="Xu B."/>
            <person name="Hu B."/>
            <person name="Wang J."/>
            <person name="Zhu Y."/>
            <person name="Huang L."/>
            <person name="Du W."/>
            <person name="Huang Y."/>
        </authorList>
    </citation>
    <scope>NUCLEOTIDE SEQUENCE [LARGE SCALE GENOMIC DNA]</scope>
    <source>
        <strain evidence="2 3">IO3-P3-H5</strain>
    </source>
</reference>
<comment type="caution">
    <text evidence="2">The sequence shown here is derived from an EMBL/GenBank/DDBJ whole genome shotgun (WGS) entry which is preliminary data.</text>
</comment>